<reference evidence="1 2" key="1">
    <citation type="submission" date="2024-02" db="EMBL/GenBank/DDBJ databases">
        <authorList>
            <consortium name="ELIXIR-Norway"/>
            <consortium name="Elixir Norway"/>
        </authorList>
    </citation>
    <scope>NUCLEOTIDE SEQUENCE [LARGE SCALE GENOMIC DNA]</scope>
</reference>
<proteinExistence type="predicted"/>
<organism evidence="1 2">
    <name type="scientific">Sphagnum jensenii</name>
    <dbReference type="NCBI Taxonomy" id="128206"/>
    <lineage>
        <taxon>Eukaryota</taxon>
        <taxon>Viridiplantae</taxon>
        <taxon>Streptophyta</taxon>
        <taxon>Embryophyta</taxon>
        <taxon>Bryophyta</taxon>
        <taxon>Sphagnophytina</taxon>
        <taxon>Sphagnopsida</taxon>
        <taxon>Sphagnales</taxon>
        <taxon>Sphagnaceae</taxon>
        <taxon>Sphagnum</taxon>
    </lineage>
</organism>
<name>A0ABP0WN70_9BRYO</name>
<feature type="non-terminal residue" evidence="1">
    <location>
        <position position="69"/>
    </location>
</feature>
<gene>
    <name evidence="1" type="ORF">CSSPJE1EN1_LOCUS13320</name>
</gene>
<dbReference type="EMBL" id="OZ020097">
    <property type="protein sequence ID" value="CAK9267842.1"/>
    <property type="molecule type" value="Genomic_DNA"/>
</dbReference>
<dbReference type="Proteomes" id="UP001497444">
    <property type="component" value="Chromosome 2"/>
</dbReference>
<accession>A0ABP0WN70</accession>
<sequence length="69" mass="7451">MMQEVADVKLVVNLKLREEALIAKCSGRHICSQCGGNFNIAGLEMEESSSAPCIFMPPLLPPPSCASRM</sequence>
<keyword evidence="2" id="KW-1185">Reference proteome</keyword>
<protein>
    <submittedName>
        <fullName evidence="1">Uncharacterized protein</fullName>
    </submittedName>
</protein>
<evidence type="ECO:0000313" key="2">
    <source>
        <dbReference type="Proteomes" id="UP001497444"/>
    </source>
</evidence>
<evidence type="ECO:0000313" key="1">
    <source>
        <dbReference type="EMBL" id="CAK9267842.1"/>
    </source>
</evidence>
<feature type="non-terminal residue" evidence="1">
    <location>
        <position position="1"/>
    </location>
</feature>